<feature type="region of interest" description="Disordered" evidence="5">
    <location>
        <begin position="451"/>
        <end position="486"/>
    </location>
</feature>
<dbReference type="Proteomes" id="UP000298663">
    <property type="component" value="Unassembled WGS sequence"/>
</dbReference>
<comment type="function">
    <text evidence="2">Non-catalytic subunit of AMP-activated protein kinase (AMPK), an energy sensor protein kinase that plays a key role in regulating cellular energy metabolism. In response to reduction of intracellular ATP levels, AMPK activates energy-producing pathways and inhibits energy-consuming processes: inhibits protein, carbohydrate and lipid biosynthesis, as well as cell growth and proliferation. AMPK acts via direct phosphorylation of metabolic enzymes, and by longer-term effects via phosphorylation of transcription regulators. Also acts as a regulator of cellular polarity by remodeling the actin cytoskeleton; probably by indirectly activating myosin. Beta non-catalytic subunit acts as a scaffold on which the AMPK complex assembles, via its C-terminus that bridges alpha (PRKAA1 or PRKAA2) and gamma subunits (PRKAG1, PRKAG2 or PRKAG3).</text>
</comment>
<reference evidence="8 9" key="1">
    <citation type="journal article" date="2015" name="Genome Biol.">
        <title>Comparative genomics of Steinernema reveals deeply conserved gene regulatory networks.</title>
        <authorList>
            <person name="Dillman A.R."/>
            <person name="Macchietto M."/>
            <person name="Porter C.F."/>
            <person name="Rogers A."/>
            <person name="Williams B."/>
            <person name="Antoshechkin I."/>
            <person name="Lee M.M."/>
            <person name="Goodwin Z."/>
            <person name="Lu X."/>
            <person name="Lewis E.E."/>
            <person name="Goodrich-Blair H."/>
            <person name="Stock S.P."/>
            <person name="Adams B.J."/>
            <person name="Sternberg P.W."/>
            <person name="Mortazavi A."/>
        </authorList>
    </citation>
    <scope>NUCLEOTIDE SEQUENCE [LARGE SCALE GENOMIC DNA]</scope>
    <source>
        <strain evidence="8 9">ALL</strain>
    </source>
</reference>
<keyword evidence="9" id="KW-1185">Reference proteome</keyword>
<evidence type="ECO:0000313" key="8">
    <source>
        <dbReference type="EMBL" id="TKR80914.1"/>
    </source>
</evidence>
<dbReference type="CDD" id="cd02859">
    <property type="entry name" value="E_set_AMPKbeta_like_N"/>
    <property type="match status" value="1"/>
</dbReference>
<dbReference type="CDD" id="cd19609">
    <property type="entry name" value="NTD_TDP-43"/>
    <property type="match status" value="1"/>
</dbReference>
<feature type="coiled-coil region" evidence="4">
    <location>
        <begin position="162"/>
        <end position="222"/>
    </location>
</feature>
<keyword evidence="4" id="KW-0175">Coiled coil</keyword>
<dbReference type="GO" id="GO:0031588">
    <property type="term" value="C:nucleotide-activated protein kinase complex"/>
    <property type="evidence" value="ECO:0007669"/>
    <property type="project" value="TreeGrafter"/>
</dbReference>
<gene>
    <name evidence="8" type="ORF">L596_014893</name>
</gene>
<organism evidence="8 9">
    <name type="scientific">Steinernema carpocapsae</name>
    <name type="common">Entomopathogenic nematode</name>
    <dbReference type="NCBI Taxonomy" id="34508"/>
    <lineage>
        <taxon>Eukaryota</taxon>
        <taxon>Metazoa</taxon>
        <taxon>Ecdysozoa</taxon>
        <taxon>Nematoda</taxon>
        <taxon>Chromadorea</taxon>
        <taxon>Rhabditida</taxon>
        <taxon>Tylenchina</taxon>
        <taxon>Panagrolaimomorpha</taxon>
        <taxon>Strongyloidoidea</taxon>
        <taxon>Steinernematidae</taxon>
        <taxon>Steinernema</taxon>
    </lineage>
</organism>
<dbReference type="InterPro" id="IPR032640">
    <property type="entry name" value="AMPK1_CBM"/>
</dbReference>
<sequence>MTPPRTAALNPPEPMEERWLRIRTEDVDVPIESSDNSIVFSSIQCAIPGAHGLYYRDNGVKKALKYDSLTGRVTMPASGWDAQQIFVEIAHGHGGCKNKNYLENYESATKTFEQSVNMVHRLLASATRPGIRRVPAKAPQTAAAEGDAKSANGGADAAQISAAEHENRVNHEADRLQAYKIQKLVEENLNLKKKLNECRITMENFDRQLRSKNDELRSLNAMFVQSGSVLESIEREKALLEGNLREYKSWLLEANHRIKGLELENEELSMECKQRVSSINDHLLFSSPLMQQESIYTQTNPPLSPTSFFKAHSAQLAAKFPSPEVNHSNKATVTQSNFKKDTKPLDSAEKLRRLKEHFTLRPTRRDIYHHCWTPQEQPAARESCLEAKTSPTKESVSFSETTESTIPIGEEKTIEEKVKRLEAVTSSMLQQNSEIQKNQIRIKKRVKDVLGKIGPAPGGTEEGGDPNGSPTHSESSEVTPQGGEEPLKVAAVETIKKENLVAEDWKEESVEMAGKLCVISGTPEIDKSRLNLVVLNQNFELSEEHRRVWFEIDAPDAKNVYLAGSFLNWEYALLCEKRTGKNAVGALLDLPIGKHEFRFLVDGEWRTVDAYDKTDVNAHGARNNWRYVE</sequence>
<protein>
    <recommendedName>
        <fullName evidence="3">5'-AMP-activated protein kinase subunit beta-1</fullName>
    </recommendedName>
</protein>
<evidence type="ECO:0000256" key="4">
    <source>
        <dbReference type="SAM" id="Coils"/>
    </source>
</evidence>
<dbReference type="Pfam" id="PF18694">
    <property type="entry name" value="TDP-43_N"/>
    <property type="match status" value="1"/>
</dbReference>
<feature type="domain" description="AMP-activated protein kinase glycogen-binding" evidence="6">
    <location>
        <begin position="556"/>
        <end position="628"/>
    </location>
</feature>
<dbReference type="PANTHER" id="PTHR10343">
    <property type="entry name" value="5'-AMP-ACTIVATED PROTEIN KINASE , BETA SUBUNIT"/>
    <property type="match status" value="1"/>
</dbReference>
<dbReference type="PANTHER" id="PTHR10343:SF84">
    <property type="entry name" value="5'-AMP-ACTIVATED PROTEIN KINASE SUBUNIT BETA-1"/>
    <property type="match status" value="1"/>
</dbReference>
<evidence type="ECO:0000259" key="6">
    <source>
        <dbReference type="Pfam" id="PF16561"/>
    </source>
</evidence>
<dbReference type="InterPro" id="IPR013783">
    <property type="entry name" value="Ig-like_fold"/>
</dbReference>
<dbReference type="InterPro" id="IPR014756">
    <property type="entry name" value="Ig_E-set"/>
</dbReference>
<evidence type="ECO:0000256" key="2">
    <source>
        <dbReference type="ARBA" id="ARBA00025180"/>
    </source>
</evidence>
<evidence type="ECO:0000256" key="1">
    <source>
        <dbReference type="ARBA" id="ARBA00010926"/>
    </source>
</evidence>
<comment type="caution">
    <text evidence="8">The sequence shown here is derived from an EMBL/GenBank/DDBJ whole genome shotgun (WGS) entry which is preliminary data.</text>
</comment>
<accession>A0A4U5NDV0</accession>
<dbReference type="GO" id="GO:0005737">
    <property type="term" value="C:cytoplasm"/>
    <property type="evidence" value="ECO:0007669"/>
    <property type="project" value="TreeGrafter"/>
</dbReference>
<evidence type="ECO:0000259" key="7">
    <source>
        <dbReference type="Pfam" id="PF18694"/>
    </source>
</evidence>
<comment type="similarity">
    <text evidence="1">Belongs to the 5'-AMP-activated protein kinase beta subunit family.</text>
</comment>
<evidence type="ECO:0000313" key="9">
    <source>
        <dbReference type="Proteomes" id="UP000298663"/>
    </source>
</evidence>
<dbReference type="EMBL" id="AZBU02000004">
    <property type="protein sequence ID" value="TKR80914.1"/>
    <property type="molecule type" value="Genomic_DNA"/>
</dbReference>
<name>A0A4U5NDV0_STECR</name>
<dbReference type="Pfam" id="PF16561">
    <property type="entry name" value="AMPK1_CBM"/>
    <property type="match status" value="1"/>
</dbReference>
<feature type="domain" description="TAR DNA-binding protein 43 N-terminal" evidence="7">
    <location>
        <begin position="24"/>
        <end position="87"/>
    </location>
</feature>
<proteinExistence type="inferred from homology"/>
<dbReference type="SUPFAM" id="SSF81296">
    <property type="entry name" value="E set domains"/>
    <property type="match status" value="1"/>
</dbReference>
<feature type="region of interest" description="Disordered" evidence="5">
    <location>
        <begin position="133"/>
        <end position="159"/>
    </location>
</feature>
<dbReference type="GO" id="GO:0019901">
    <property type="term" value="F:protein kinase binding"/>
    <property type="evidence" value="ECO:0007669"/>
    <property type="project" value="TreeGrafter"/>
</dbReference>
<dbReference type="STRING" id="34508.A0A4U5NDV0"/>
<dbReference type="GO" id="GO:0007165">
    <property type="term" value="P:signal transduction"/>
    <property type="evidence" value="ECO:0007669"/>
    <property type="project" value="TreeGrafter"/>
</dbReference>
<reference evidence="8 9" key="2">
    <citation type="journal article" date="2019" name="G3 (Bethesda)">
        <title>Hybrid Assembly of the Genome of the Entomopathogenic Nematode Steinernema carpocapsae Identifies the X-Chromosome.</title>
        <authorList>
            <person name="Serra L."/>
            <person name="Macchietto M."/>
            <person name="Macias-Munoz A."/>
            <person name="McGill C.J."/>
            <person name="Rodriguez I.M."/>
            <person name="Rodriguez B."/>
            <person name="Murad R."/>
            <person name="Mortazavi A."/>
        </authorList>
    </citation>
    <scope>NUCLEOTIDE SEQUENCE [LARGE SCALE GENOMIC DNA]</scope>
    <source>
        <strain evidence="8 9">ALL</strain>
    </source>
</reference>
<dbReference type="GO" id="GO:0005634">
    <property type="term" value="C:nucleus"/>
    <property type="evidence" value="ECO:0007669"/>
    <property type="project" value="TreeGrafter"/>
</dbReference>
<dbReference type="AlphaFoldDB" id="A0A4U5NDV0"/>
<evidence type="ECO:0000256" key="5">
    <source>
        <dbReference type="SAM" id="MobiDB-lite"/>
    </source>
</evidence>
<dbReference type="InterPro" id="IPR050827">
    <property type="entry name" value="CRP1_MDG1_kinase"/>
</dbReference>
<evidence type="ECO:0000256" key="3">
    <source>
        <dbReference type="ARBA" id="ARBA00040010"/>
    </source>
</evidence>
<dbReference type="OrthoDB" id="2020831at2759"/>
<dbReference type="Gene3D" id="2.60.40.10">
    <property type="entry name" value="Immunoglobulins"/>
    <property type="match status" value="1"/>
</dbReference>
<feature type="compositionally biased region" description="Polar residues" evidence="5">
    <location>
        <begin position="468"/>
        <end position="479"/>
    </location>
</feature>
<dbReference type="InterPro" id="IPR041105">
    <property type="entry name" value="TDP-43_N"/>
</dbReference>